<organism evidence="2 3">
    <name type="scientific">Rhizopogon vesiculosus</name>
    <dbReference type="NCBI Taxonomy" id="180088"/>
    <lineage>
        <taxon>Eukaryota</taxon>
        <taxon>Fungi</taxon>
        <taxon>Dikarya</taxon>
        <taxon>Basidiomycota</taxon>
        <taxon>Agaricomycotina</taxon>
        <taxon>Agaricomycetes</taxon>
        <taxon>Agaricomycetidae</taxon>
        <taxon>Boletales</taxon>
        <taxon>Suillineae</taxon>
        <taxon>Rhizopogonaceae</taxon>
        <taxon>Rhizopogon</taxon>
    </lineage>
</organism>
<sequence>MAELKVDLASLSLFRATTAQIQESRLRTWPQWGGALKLAEYLARYVEGDVEESAKDGKLITWVLAPRDDPTTLDFMCACETYKRTGLVGYPSVSPSEPNSVHEATCYGVASVFTPPSKRGRGYAKHMMRLLHWVTASRTNLPKFPEAWGAPPEEVAGAGEGLFSVLYSDVGEEFYRSAGPGGEGGGWEKRGAISTIFEVGADEGDDEGWTWLTQNQLNGLWDRDAERIRKELANMPMNDTSYVVERPEAFATYLPTNGVCEFHIPRSTFASNFAMAGGFWGVQSSSDPGTYASWSIDLRPPPPMLIVTRLCASEETFLGLIAKIKQAARRSGVGKVEIWNLRPALRNLADKAGGKTSIRNEHLPQIVWYGPGATGNVEWAYNEKWVLLVLT</sequence>
<name>A0A1J8PLH3_9AGAM</name>
<dbReference type="AlphaFoldDB" id="A0A1J8PLH3"/>
<dbReference type="InterPro" id="IPR055100">
    <property type="entry name" value="GNAT_LYC1-like"/>
</dbReference>
<proteinExistence type="predicted"/>
<evidence type="ECO:0000259" key="1">
    <source>
        <dbReference type="Pfam" id="PF22998"/>
    </source>
</evidence>
<gene>
    <name evidence="2" type="ORF">AZE42_01490</name>
</gene>
<accession>A0A1J8PLH3</accession>
<feature type="domain" description="LYC1 C-terminal" evidence="1">
    <location>
        <begin position="203"/>
        <end position="385"/>
    </location>
</feature>
<dbReference type="Gene3D" id="3.40.630.30">
    <property type="match status" value="1"/>
</dbReference>
<protein>
    <recommendedName>
        <fullName evidence="1">LYC1 C-terminal domain-containing protein</fullName>
    </recommendedName>
</protein>
<reference evidence="2 3" key="1">
    <citation type="submission" date="2016-03" db="EMBL/GenBank/DDBJ databases">
        <title>Comparative genomics of the ectomycorrhizal sister species Rhizopogon vinicolor and Rhizopogon vesiculosus (Basidiomycota: Boletales) reveals a divergence of the mating type B locus.</title>
        <authorList>
            <person name="Mujic A.B."/>
            <person name="Kuo A."/>
            <person name="Tritt A."/>
            <person name="Lipzen A."/>
            <person name="Chen C."/>
            <person name="Johnson J."/>
            <person name="Sharma A."/>
            <person name="Barry K."/>
            <person name="Grigoriev I.V."/>
            <person name="Spatafora J.W."/>
        </authorList>
    </citation>
    <scope>NUCLEOTIDE SEQUENCE [LARGE SCALE GENOMIC DNA]</scope>
    <source>
        <strain evidence="2 3">AM-OR11-056</strain>
    </source>
</reference>
<evidence type="ECO:0000313" key="2">
    <source>
        <dbReference type="EMBL" id="OJA09749.1"/>
    </source>
</evidence>
<dbReference type="Pfam" id="PF22998">
    <property type="entry name" value="GNAT_LYC1-like"/>
    <property type="match status" value="1"/>
</dbReference>
<dbReference type="InterPro" id="IPR053013">
    <property type="entry name" value="LAT"/>
</dbReference>
<comment type="caution">
    <text evidence="2">The sequence shown here is derived from an EMBL/GenBank/DDBJ whole genome shotgun (WGS) entry which is preliminary data.</text>
</comment>
<keyword evidence="3" id="KW-1185">Reference proteome</keyword>
<dbReference type="EMBL" id="LVVM01005803">
    <property type="protein sequence ID" value="OJA09749.1"/>
    <property type="molecule type" value="Genomic_DNA"/>
</dbReference>
<dbReference type="OrthoDB" id="2020070at2759"/>
<dbReference type="PANTHER" id="PTHR34815">
    <property type="entry name" value="LYSINE ACETYLTRANSFERASE"/>
    <property type="match status" value="1"/>
</dbReference>
<dbReference type="PANTHER" id="PTHR34815:SF2">
    <property type="entry name" value="N-ACETYLTRANSFERASE DOMAIN-CONTAINING PROTEIN"/>
    <property type="match status" value="1"/>
</dbReference>
<dbReference type="STRING" id="180088.A0A1J8PLH3"/>
<evidence type="ECO:0000313" key="3">
    <source>
        <dbReference type="Proteomes" id="UP000183567"/>
    </source>
</evidence>
<dbReference type="Proteomes" id="UP000183567">
    <property type="component" value="Unassembled WGS sequence"/>
</dbReference>